<evidence type="ECO:0000313" key="1">
    <source>
        <dbReference type="EMBL" id="KZS15755.1"/>
    </source>
</evidence>
<gene>
    <name evidence="1" type="ORF">APZ42_018966</name>
</gene>
<evidence type="ECO:0000313" key="2">
    <source>
        <dbReference type="Proteomes" id="UP000076858"/>
    </source>
</evidence>
<dbReference type="AlphaFoldDB" id="A0A164YYX8"/>
<proteinExistence type="predicted"/>
<reference evidence="1 2" key="1">
    <citation type="submission" date="2016-03" db="EMBL/GenBank/DDBJ databases">
        <title>EvidentialGene: Evidence-directed Construction of Genes on Genomes.</title>
        <authorList>
            <person name="Gilbert D.G."/>
            <person name="Choi J.-H."/>
            <person name="Mockaitis K."/>
            <person name="Colbourne J."/>
            <person name="Pfrender M."/>
        </authorList>
    </citation>
    <scope>NUCLEOTIDE SEQUENCE [LARGE SCALE GENOMIC DNA]</scope>
    <source>
        <strain evidence="1 2">Xinb3</strain>
        <tissue evidence="1">Complete organism</tissue>
    </source>
</reference>
<dbReference type="EMBL" id="LRGB01000868">
    <property type="protein sequence ID" value="KZS15755.1"/>
    <property type="molecule type" value="Genomic_DNA"/>
</dbReference>
<protein>
    <submittedName>
        <fullName evidence="1">Uncharacterized protein</fullName>
    </submittedName>
</protein>
<sequence>MCGKGLQNVQACNTDFELGASQVGYFKAVITRLFCSFQQQDGINLLIKIKEPKDSLQLVMLV</sequence>
<keyword evidence="2" id="KW-1185">Reference proteome</keyword>
<comment type="caution">
    <text evidence="1">The sequence shown here is derived from an EMBL/GenBank/DDBJ whole genome shotgun (WGS) entry which is preliminary data.</text>
</comment>
<accession>A0A164YYX8</accession>
<name>A0A164YYX8_9CRUS</name>
<dbReference type="Proteomes" id="UP000076858">
    <property type="component" value="Unassembled WGS sequence"/>
</dbReference>
<organism evidence="1 2">
    <name type="scientific">Daphnia magna</name>
    <dbReference type="NCBI Taxonomy" id="35525"/>
    <lineage>
        <taxon>Eukaryota</taxon>
        <taxon>Metazoa</taxon>
        <taxon>Ecdysozoa</taxon>
        <taxon>Arthropoda</taxon>
        <taxon>Crustacea</taxon>
        <taxon>Branchiopoda</taxon>
        <taxon>Diplostraca</taxon>
        <taxon>Cladocera</taxon>
        <taxon>Anomopoda</taxon>
        <taxon>Daphniidae</taxon>
        <taxon>Daphnia</taxon>
    </lineage>
</organism>